<evidence type="ECO:0000256" key="4">
    <source>
        <dbReference type="ARBA" id="ARBA00023002"/>
    </source>
</evidence>
<dbReference type="Gene3D" id="3.90.700.10">
    <property type="entry name" value="Succinate dehydrogenase/fumarate reductase flavoprotein, catalytic domain"/>
    <property type="match status" value="1"/>
</dbReference>
<dbReference type="InterPro" id="IPR036188">
    <property type="entry name" value="FAD/NAD-bd_sf"/>
</dbReference>
<comment type="cofactor">
    <cofactor evidence="1">
        <name>FAD</name>
        <dbReference type="ChEBI" id="CHEBI:57692"/>
    </cofactor>
</comment>
<evidence type="ECO:0000256" key="2">
    <source>
        <dbReference type="ARBA" id="ARBA00022630"/>
    </source>
</evidence>
<evidence type="ECO:0000256" key="5">
    <source>
        <dbReference type="SAM" id="MobiDB-lite"/>
    </source>
</evidence>
<dbReference type="Gene3D" id="3.50.50.60">
    <property type="entry name" value="FAD/NAD(P)-binding domain"/>
    <property type="match status" value="1"/>
</dbReference>
<dbReference type="InterPro" id="IPR003953">
    <property type="entry name" value="FAD-dep_OxRdtase_2_FAD-bd"/>
</dbReference>
<evidence type="ECO:0000256" key="3">
    <source>
        <dbReference type="ARBA" id="ARBA00022827"/>
    </source>
</evidence>
<dbReference type="RefSeq" id="WP_349299775.1">
    <property type="nucleotide sequence ID" value="NZ_JBEDNQ010000008.1"/>
</dbReference>
<keyword evidence="3" id="KW-0274">FAD</keyword>
<protein>
    <submittedName>
        <fullName evidence="7">FAD-dependent oxidoreductase</fullName>
    </submittedName>
</protein>
<accession>A0ABV1KE13</accession>
<dbReference type="PRINTS" id="PR00368">
    <property type="entry name" value="FADPNR"/>
</dbReference>
<dbReference type="SUPFAM" id="SSF51905">
    <property type="entry name" value="FAD/NAD(P)-binding domain"/>
    <property type="match status" value="1"/>
</dbReference>
<dbReference type="Pfam" id="PF00890">
    <property type="entry name" value="FAD_binding_2"/>
    <property type="match status" value="1"/>
</dbReference>
<comment type="caution">
    <text evidence="7">The sequence shown here is derived from an EMBL/GenBank/DDBJ whole genome shotgun (WGS) entry which is preliminary data.</text>
</comment>
<organism evidence="7 8">
    <name type="scientific">Pseudonocardia nematodicida</name>
    <dbReference type="NCBI Taxonomy" id="1206997"/>
    <lineage>
        <taxon>Bacteria</taxon>
        <taxon>Bacillati</taxon>
        <taxon>Actinomycetota</taxon>
        <taxon>Actinomycetes</taxon>
        <taxon>Pseudonocardiales</taxon>
        <taxon>Pseudonocardiaceae</taxon>
        <taxon>Pseudonocardia</taxon>
    </lineage>
</organism>
<proteinExistence type="predicted"/>
<dbReference type="SUPFAM" id="SSF56425">
    <property type="entry name" value="Succinate dehydrogenase/fumarate reductase flavoprotein, catalytic domain"/>
    <property type="match status" value="1"/>
</dbReference>
<dbReference type="PANTHER" id="PTHR43400:SF10">
    <property type="entry name" value="3-OXOSTEROID 1-DEHYDROGENASE"/>
    <property type="match status" value="1"/>
</dbReference>
<dbReference type="InterPro" id="IPR027477">
    <property type="entry name" value="Succ_DH/fumarate_Rdtase_cat_sf"/>
</dbReference>
<keyword evidence="2" id="KW-0285">Flavoprotein</keyword>
<sequence length="501" mass="51690">MPQPPEHEVDLVVVGAGSAGAAAAIAAHDAGLDVCLLEKAGSAGGNSRYSAGNLLELTGPDALAHLVALCFGRTPERVLTAYLEHLAPLRGRLEALGARTRTTGPGPGGVANCWPNLPGSDGVRFYTVEGPEGPGPALWRVLASALDARGVHPVPDARVTALVRDGGRVVGVRARVGGIERVVAARAGVVLATGGFQGDPALCETYLPVGAAVGVSHPEDTGDGLRLAQEAGAALWHMSNSFGFWSHRAPGQPVAYPIMPTHPAHLIVDGGGHRLLAETGRETHDRLRLHGDFRPDRPNVPRLPLYLVFGGDLLRSGPLSPTRSPNPHPWSTDNGAELAAGWIRRADDLADLAAQLDLPAGTLAATVRAYDGYAARGADPEFARPAASMRPLGAGPYHAVPVEPGLATTAGGPRRDERARVLDHDGAAVPGLYAIGDNGSIWGHLIQHGCALTDGLVFGPVAVADAVASQVPSTRTGAPSNQDTTSATASPWKTDITSAVT</sequence>
<dbReference type="PANTHER" id="PTHR43400">
    <property type="entry name" value="FUMARATE REDUCTASE"/>
    <property type="match status" value="1"/>
</dbReference>
<evidence type="ECO:0000313" key="8">
    <source>
        <dbReference type="Proteomes" id="UP001494902"/>
    </source>
</evidence>
<gene>
    <name evidence="7" type="ORF">WIS52_19705</name>
</gene>
<evidence type="ECO:0000256" key="1">
    <source>
        <dbReference type="ARBA" id="ARBA00001974"/>
    </source>
</evidence>
<evidence type="ECO:0000313" key="7">
    <source>
        <dbReference type="EMBL" id="MEQ3552704.1"/>
    </source>
</evidence>
<dbReference type="InterPro" id="IPR050315">
    <property type="entry name" value="FAD-oxidoreductase_2"/>
</dbReference>
<evidence type="ECO:0000259" key="6">
    <source>
        <dbReference type="Pfam" id="PF00890"/>
    </source>
</evidence>
<dbReference type="Proteomes" id="UP001494902">
    <property type="component" value="Unassembled WGS sequence"/>
</dbReference>
<keyword evidence="8" id="KW-1185">Reference proteome</keyword>
<dbReference type="EMBL" id="JBEDNQ010000008">
    <property type="protein sequence ID" value="MEQ3552704.1"/>
    <property type="molecule type" value="Genomic_DNA"/>
</dbReference>
<reference evidence="7 8" key="1">
    <citation type="submission" date="2024-03" db="EMBL/GenBank/DDBJ databases">
        <title>Draft genome sequence of Pseudonocardia nematodicida JCM 31783.</title>
        <authorList>
            <person name="Butdee W."/>
            <person name="Duangmal K."/>
        </authorList>
    </citation>
    <scope>NUCLEOTIDE SEQUENCE [LARGE SCALE GENOMIC DNA]</scope>
    <source>
        <strain evidence="7 8">JCM 31783</strain>
    </source>
</reference>
<keyword evidence="4" id="KW-0560">Oxidoreductase</keyword>
<feature type="region of interest" description="Disordered" evidence="5">
    <location>
        <begin position="471"/>
        <end position="501"/>
    </location>
</feature>
<feature type="domain" description="FAD-dependent oxidoreductase 2 FAD-binding" evidence="6">
    <location>
        <begin position="10"/>
        <end position="437"/>
    </location>
</feature>
<name>A0ABV1KE13_9PSEU</name>